<accession>A0AAD6XX46</accession>
<evidence type="ECO:0000256" key="1">
    <source>
        <dbReference type="SAM" id="MobiDB-lite"/>
    </source>
</evidence>
<proteinExistence type="predicted"/>
<dbReference type="EMBL" id="JARJCN010000014">
    <property type="protein sequence ID" value="KAJ7094540.1"/>
    <property type="molecule type" value="Genomic_DNA"/>
</dbReference>
<feature type="region of interest" description="Disordered" evidence="1">
    <location>
        <begin position="38"/>
        <end position="58"/>
    </location>
</feature>
<organism evidence="2 3">
    <name type="scientific">Mycena belliarum</name>
    <dbReference type="NCBI Taxonomy" id="1033014"/>
    <lineage>
        <taxon>Eukaryota</taxon>
        <taxon>Fungi</taxon>
        <taxon>Dikarya</taxon>
        <taxon>Basidiomycota</taxon>
        <taxon>Agaricomycotina</taxon>
        <taxon>Agaricomycetes</taxon>
        <taxon>Agaricomycetidae</taxon>
        <taxon>Agaricales</taxon>
        <taxon>Marasmiineae</taxon>
        <taxon>Mycenaceae</taxon>
        <taxon>Mycena</taxon>
    </lineage>
</organism>
<feature type="compositionally biased region" description="Low complexity" evidence="1">
    <location>
        <begin position="107"/>
        <end position="123"/>
    </location>
</feature>
<feature type="region of interest" description="Disordered" evidence="1">
    <location>
        <begin position="355"/>
        <end position="374"/>
    </location>
</feature>
<reference evidence="2" key="1">
    <citation type="submission" date="2023-03" db="EMBL/GenBank/DDBJ databases">
        <title>Massive genome expansion in bonnet fungi (Mycena s.s.) driven by repeated elements and novel gene families across ecological guilds.</title>
        <authorList>
            <consortium name="Lawrence Berkeley National Laboratory"/>
            <person name="Harder C.B."/>
            <person name="Miyauchi S."/>
            <person name="Viragh M."/>
            <person name="Kuo A."/>
            <person name="Thoen E."/>
            <person name="Andreopoulos B."/>
            <person name="Lu D."/>
            <person name="Skrede I."/>
            <person name="Drula E."/>
            <person name="Henrissat B."/>
            <person name="Morin E."/>
            <person name="Kohler A."/>
            <person name="Barry K."/>
            <person name="LaButti K."/>
            <person name="Morin E."/>
            <person name="Salamov A."/>
            <person name="Lipzen A."/>
            <person name="Mereny Z."/>
            <person name="Hegedus B."/>
            <person name="Baldrian P."/>
            <person name="Stursova M."/>
            <person name="Weitz H."/>
            <person name="Taylor A."/>
            <person name="Grigoriev I.V."/>
            <person name="Nagy L.G."/>
            <person name="Martin F."/>
            <person name="Kauserud H."/>
        </authorList>
    </citation>
    <scope>NUCLEOTIDE SEQUENCE</scope>
    <source>
        <strain evidence="2">CBHHK173m</strain>
    </source>
</reference>
<feature type="compositionally biased region" description="Acidic residues" evidence="1">
    <location>
        <begin position="614"/>
        <end position="623"/>
    </location>
</feature>
<dbReference type="AlphaFoldDB" id="A0AAD6XX46"/>
<gene>
    <name evidence="2" type="ORF">B0H15DRAFT_829964</name>
</gene>
<feature type="compositionally biased region" description="Polar residues" evidence="1">
    <location>
        <begin position="603"/>
        <end position="612"/>
    </location>
</feature>
<evidence type="ECO:0000313" key="2">
    <source>
        <dbReference type="EMBL" id="KAJ7094540.1"/>
    </source>
</evidence>
<keyword evidence="3" id="KW-1185">Reference proteome</keyword>
<name>A0AAD6XX46_9AGAR</name>
<feature type="compositionally biased region" description="Polar residues" evidence="1">
    <location>
        <begin position="38"/>
        <end position="48"/>
    </location>
</feature>
<sequence>MQEAKSPPPPPPAEFEAVSVHSSLYWLTCVAHGLQGKNPTPDNSSLNPNIREASSSNSSARALNHLAAILSRGRNDADEQEDARIVAVAAPSFSVNGIEVAIFATPPSNLTTLPNTSPSSSSSGAADAPPGNARNSTNEAEDGLFNGEVIVTPSSDDVLPLLDELLSKRPPIVAPNFHQYVKDSLQLLRVAGARIRGSPVSASLLYNAVSLYFVASCSQKLNSRFNKFKLAYPSMALDGWTPHSNEVNTEEVVITSPNIVVLLKAHHIPNDGKENTFVFDSTTAPAWWQVIRLVLMLLHRSLAKPIDFSKVAAASLHLHEILRAVPAQLWMLQSFNDFIDPAKIRKGQRDHVLSTFSPPSAAPIEHAENEADEDDEPAEALLTDILVNLPNTTPPHSRAFFRMTDALTAWTTGPRYLLRSSLTKTSVPIHLSVISLPRMPIAMTRTEALVKHWTDKGKWTSEASVVVLECLHKINGAGVRGACHCEAGLMASLFLRSSQYLPVGERQDHDDQEEPGVLTAALGSQRIIDNNVQIGVAKKCCPACSMLGDVLRDNHSFVVELPGRHTRYYPWVPPQWLPACVLHAMEDRLLLVIKHMVKGQLLNSSRTSSPASDQDIDENDPLDPDYLGDALSYRWSS</sequence>
<protein>
    <submittedName>
        <fullName evidence="2">Uncharacterized protein</fullName>
    </submittedName>
</protein>
<feature type="region of interest" description="Disordered" evidence="1">
    <location>
        <begin position="603"/>
        <end position="625"/>
    </location>
</feature>
<evidence type="ECO:0000313" key="3">
    <source>
        <dbReference type="Proteomes" id="UP001222325"/>
    </source>
</evidence>
<feature type="region of interest" description="Disordered" evidence="1">
    <location>
        <begin position="107"/>
        <end position="140"/>
    </location>
</feature>
<dbReference type="Proteomes" id="UP001222325">
    <property type="component" value="Unassembled WGS sequence"/>
</dbReference>
<comment type="caution">
    <text evidence="2">The sequence shown here is derived from an EMBL/GenBank/DDBJ whole genome shotgun (WGS) entry which is preliminary data.</text>
</comment>